<organism evidence="4 5">
    <name type="scientific">Roseovarius ramblicola</name>
    <dbReference type="NCBI Taxonomy" id="2022336"/>
    <lineage>
        <taxon>Bacteria</taxon>
        <taxon>Pseudomonadati</taxon>
        <taxon>Pseudomonadota</taxon>
        <taxon>Alphaproteobacteria</taxon>
        <taxon>Rhodobacterales</taxon>
        <taxon>Roseobacteraceae</taxon>
        <taxon>Roseovarius</taxon>
    </lineage>
</organism>
<feature type="region of interest" description="Disordered" evidence="3">
    <location>
        <begin position="118"/>
        <end position="146"/>
    </location>
</feature>
<dbReference type="InterPro" id="IPR000119">
    <property type="entry name" value="Hist_DNA-bd"/>
</dbReference>
<keyword evidence="2 4" id="KW-0238">DNA-binding</keyword>
<comment type="similarity">
    <text evidence="1">Belongs to the bacterial histone-like protein family.</text>
</comment>
<feature type="compositionally biased region" description="Basic and acidic residues" evidence="3">
    <location>
        <begin position="130"/>
        <end position="146"/>
    </location>
</feature>
<reference evidence="4 5" key="1">
    <citation type="submission" date="2024-09" db="EMBL/GenBank/DDBJ databases">
        <authorList>
            <person name="Sun Q."/>
            <person name="Mori K."/>
        </authorList>
    </citation>
    <scope>NUCLEOTIDE SEQUENCE [LARGE SCALE GENOMIC DNA]</scope>
    <source>
        <strain evidence="4 5">CECT 9424</strain>
    </source>
</reference>
<proteinExistence type="inferred from homology"/>
<evidence type="ECO:0000256" key="2">
    <source>
        <dbReference type="ARBA" id="ARBA00023125"/>
    </source>
</evidence>
<feature type="compositionally biased region" description="Polar residues" evidence="3">
    <location>
        <begin position="1"/>
        <end position="10"/>
    </location>
</feature>
<keyword evidence="5" id="KW-1185">Reference proteome</keyword>
<evidence type="ECO:0000256" key="3">
    <source>
        <dbReference type="SAM" id="MobiDB-lite"/>
    </source>
</evidence>
<dbReference type="Proteomes" id="UP001589670">
    <property type="component" value="Unassembled WGS sequence"/>
</dbReference>
<feature type="region of interest" description="Disordered" evidence="3">
    <location>
        <begin position="1"/>
        <end position="51"/>
    </location>
</feature>
<comment type="caution">
    <text evidence="4">The sequence shown here is derived from an EMBL/GenBank/DDBJ whole genome shotgun (WGS) entry which is preliminary data.</text>
</comment>
<accession>A0ABV5HYV5</accession>
<evidence type="ECO:0000313" key="5">
    <source>
        <dbReference type="Proteomes" id="UP001589670"/>
    </source>
</evidence>
<sequence>MASKASSRGSASDAAPAPRKRAATPARPAAPAPRPVVVEQSTPEPTQPDLKRQELLAQVVARSEVKKKYAKPALEAALAVIGEALAEGRELNLAPMGKVKINRTKQMANGRVIVARIRQNAPRDAGGDTADDKAAKEGVADPAEGR</sequence>
<dbReference type="SUPFAM" id="SSF47729">
    <property type="entry name" value="IHF-like DNA-binding proteins"/>
    <property type="match status" value="1"/>
</dbReference>
<dbReference type="Gene3D" id="4.10.520.10">
    <property type="entry name" value="IHF-like DNA-binding proteins"/>
    <property type="match status" value="1"/>
</dbReference>
<evidence type="ECO:0000256" key="1">
    <source>
        <dbReference type="ARBA" id="ARBA00010529"/>
    </source>
</evidence>
<name>A0ABV5HYV5_9RHOB</name>
<evidence type="ECO:0000313" key="4">
    <source>
        <dbReference type="EMBL" id="MFB9149605.1"/>
    </source>
</evidence>
<dbReference type="RefSeq" id="WP_377068679.1">
    <property type="nucleotide sequence ID" value="NZ_JBHMEC010000011.1"/>
</dbReference>
<dbReference type="Pfam" id="PF00216">
    <property type="entry name" value="Bac_DNA_binding"/>
    <property type="match status" value="1"/>
</dbReference>
<protein>
    <submittedName>
        <fullName evidence="4">HU family DNA-binding protein</fullName>
    </submittedName>
</protein>
<gene>
    <name evidence="4" type="ORF">ACFFU4_07580</name>
</gene>
<dbReference type="EMBL" id="JBHMEC010000011">
    <property type="protein sequence ID" value="MFB9149605.1"/>
    <property type="molecule type" value="Genomic_DNA"/>
</dbReference>
<dbReference type="GO" id="GO:0003677">
    <property type="term" value="F:DNA binding"/>
    <property type="evidence" value="ECO:0007669"/>
    <property type="project" value="UniProtKB-KW"/>
</dbReference>
<dbReference type="InterPro" id="IPR010992">
    <property type="entry name" value="IHF-like_DNA-bd_dom_sf"/>
</dbReference>